<evidence type="ECO:0000313" key="5">
    <source>
        <dbReference type="Proteomes" id="UP000230750"/>
    </source>
</evidence>
<dbReference type="PANTHER" id="PTHR13900">
    <property type="entry name" value="TRANSCRIPTION INITIATION FACTOR TFIID"/>
    <property type="match status" value="1"/>
</dbReference>
<accession>A0A2G8JDJ3</accession>
<dbReference type="InterPro" id="IPR040240">
    <property type="entry name" value="TAF1"/>
</dbReference>
<dbReference type="PROSITE" id="PS50014">
    <property type="entry name" value="BROMODOMAIN_2"/>
    <property type="match status" value="1"/>
</dbReference>
<dbReference type="GO" id="GO:0005669">
    <property type="term" value="C:transcription factor TFIID complex"/>
    <property type="evidence" value="ECO:0007669"/>
    <property type="project" value="InterPro"/>
</dbReference>
<dbReference type="Pfam" id="PF00439">
    <property type="entry name" value="Bromodomain"/>
    <property type="match status" value="1"/>
</dbReference>
<dbReference type="InterPro" id="IPR001487">
    <property type="entry name" value="Bromodomain"/>
</dbReference>
<dbReference type="SUPFAM" id="SSF47370">
    <property type="entry name" value="Bromodomain"/>
    <property type="match status" value="1"/>
</dbReference>
<dbReference type="GO" id="GO:0017025">
    <property type="term" value="F:TBP-class protein binding"/>
    <property type="evidence" value="ECO:0007669"/>
    <property type="project" value="InterPro"/>
</dbReference>
<dbReference type="InterPro" id="IPR036427">
    <property type="entry name" value="Bromodomain-like_sf"/>
</dbReference>
<evidence type="ECO:0000259" key="3">
    <source>
        <dbReference type="PROSITE" id="PS50014"/>
    </source>
</evidence>
<dbReference type="STRING" id="307972.A0A2G8JDJ3"/>
<name>A0A2G8JDJ3_STIJA</name>
<dbReference type="GO" id="GO:0051123">
    <property type="term" value="P:RNA polymerase II preinitiation complex assembly"/>
    <property type="evidence" value="ECO:0007669"/>
    <property type="project" value="TreeGrafter"/>
</dbReference>
<sequence>MDLQTIRERIRRRQYKSRDDFKGDIESIVRNSTLYNGAKSPLTMIASNMLSFCEKKMAEKNDKFARLEKAINPLLDDNDQVAFSFILDNIITSMKAVPDVCTSRFSIKYRYLSLLPMDGPTD</sequence>
<dbReference type="OrthoDB" id="5752at2759"/>
<evidence type="ECO:0000256" key="1">
    <source>
        <dbReference type="ARBA" id="ARBA00023117"/>
    </source>
</evidence>
<dbReference type="EMBL" id="MRZV01002394">
    <property type="protein sequence ID" value="PIK33814.1"/>
    <property type="molecule type" value="Genomic_DNA"/>
</dbReference>
<evidence type="ECO:0000313" key="4">
    <source>
        <dbReference type="EMBL" id="PIK33814.1"/>
    </source>
</evidence>
<feature type="domain" description="Bromo" evidence="3">
    <location>
        <begin position="1"/>
        <end position="43"/>
    </location>
</feature>
<organism evidence="4 5">
    <name type="scientific">Stichopus japonicus</name>
    <name type="common">Sea cucumber</name>
    <dbReference type="NCBI Taxonomy" id="307972"/>
    <lineage>
        <taxon>Eukaryota</taxon>
        <taxon>Metazoa</taxon>
        <taxon>Echinodermata</taxon>
        <taxon>Eleutherozoa</taxon>
        <taxon>Echinozoa</taxon>
        <taxon>Holothuroidea</taxon>
        <taxon>Aspidochirotacea</taxon>
        <taxon>Aspidochirotida</taxon>
        <taxon>Stichopodidae</taxon>
        <taxon>Apostichopus</taxon>
    </lineage>
</organism>
<comment type="caution">
    <text evidence="4">The sequence shown here is derived from an EMBL/GenBank/DDBJ whole genome shotgun (WGS) entry which is preliminary data.</text>
</comment>
<reference evidence="4 5" key="1">
    <citation type="journal article" date="2017" name="PLoS Biol.">
        <title>The sea cucumber genome provides insights into morphological evolution and visceral regeneration.</title>
        <authorList>
            <person name="Zhang X."/>
            <person name="Sun L."/>
            <person name="Yuan J."/>
            <person name="Sun Y."/>
            <person name="Gao Y."/>
            <person name="Zhang L."/>
            <person name="Li S."/>
            <person name="Dai H."/>
            <person name="Hamel J.F."/>
            <person name="Liu C."/>
            <person name="Yu Y."/>
            <person name="Liu S."/>
            <person name="Lin W."/>
            <person name="Guo K."/>
            <person name="Jin S."/>
            <person name="Xu P."/>
            <person name="Storey K.B."/>
            <person name="Huan P."/>
            <person name="Zhang T."/>
            <person name="Zhou Y."/>
            <person name="Zhang J."/>
            <person name="Lin C."/>
            <person name="Li X."/>
            <person name="Xing L."/>
            <person name="Huo D."/>
            <person name="Sun M."/>
            <person name="Wang L."/>
            <person name="Mercier A."/>
            <person name="Li F."/>
            <person name="Yang H."/>
            <person name="Xiang J."/>
        </authorList>
    </citation>
    <scope>NUCLEOTIDE SEQUENCE [LARGE SCALE GENOMIC DNA]</scope>
    <source>
        <strain evidence="4">Shaxun</strain>
        <tissue evidence="4">Muscle</tissue>
    </source>
</reference>
<dbReference type="AlphaFoldDB" id="A0A2G8JDJ3"/>
<dbReference type="GO" id="GO:0004402">
    <property type="term" value="F:histone acetyltransferase activity"/>
    <property type="evidence" value="ECO:0007669"/>
    <property type="project" value="InterPro"/>
</dbReference>
<keyword evidence="5" id="KW-1185">Reference proteome</keyword>
<keyword evidence="1 2" id="KW-0103">Bromodomain</keyword>
<evidence type="ECO:0000256" key="2">
    <source>
        <dbReference type="PROSITE-ProRule" id="PRU00035"/>
    </source>
</evidence>
<protein>
    <submittedName>
        <fullName evidence="4">Dystonia 3 (With Parkinsonism)</fullName>
    </submittedName>
</protein>
<dbReference type="Proteomes" id="UP000230750">
    <property type="component" value="Unassembled WGS sequence"/>
</dbReference>
<dbReference type="GO" id="GO:0016251">
    <property type="term" value="F:RNA polymerase II general transcription initiation factor activity"/>
    <property type="evidence" value="ECO:0007669"/>
    <property type="project" value="InterPro"/>
</dbReference>
<proteinExistence type="predicted"/>
<dbReference type="PANTHER" id="PTHR13900:SF0">
    <property type="entry name" value="TRANSCRIPTION INITIATION FACTOR TFIID SUBUNIT 1"/>
    <property type="match status" value="1"/>
</dbReference>
<gene>
    <name evidence="4" type="ORF">BSL78_29365</name>
</gene>
<dbReference type="Gene3D" id="1.20.920.10">
    <property type="entry name" value="Bromodomain-like"/>
    <property type="match status" value="1"/>
</dbReference>